<dbReference type="EMBL" id="SOAZ01000012">
    <property type="protein sequence ID" value="TDT57248.1"/>
    <property type="molecule type" value="Genomic_DNA"/>
</dbReference>
<comment type="caution">
    <text evidence="1">The sequence shown here is derived from an EMBL/GenBank/DDBJ whole genome shotgun (WGS) entry which is preliminary data.</text>
</comment>
<dbReference type="AlphaFoldDB" id="A0A4V3ET14"/>
<sequence>MEINNKLTKQIDETRYLTADNAWRYRTIMRFFYLQYEKMKYWMYKEEVYEELKKHSEFEGYTMDLLKQDLDVLVEWKNLIPIQDTSRVSTVEEFKNKQFRYQLSEYSVEIERMTIKLENLFVENASLEPSLLERLKEYLQRFSKMADEDEKTAGSWWRALNDNFRRLNQNYQDYIGDFYSLKAEEMMKSRQFLIYKEKFIDYLRDFIKGLQYNVNAIESILKGISREDERRVMEKVLSYEMSIPRLDMEVPEGDIFDNIMGKWNNIKGWFLGEGGRESEAVRLFDITNEIIRKITRYASQISESRNSAANRKEEYKKLAEMFLSCRDISEAHKLSALSLGILSPRHIKGDFERRTESINSGVFDEEAYIYTIKPRVRTYREKGKRTPITDNTQRKAEMLEKVMKSRQEEKKIMESFIKNGVIDFESLPVIDSNVRGTLLRWLTKGISTMDGTSKTEHGRLYRVLAPKDNKRCRVVCEDGEFEMPAYKLIFEPESEL</sequence>
<name>A0A4V3ET14_9CLOT</name>
<organism evidence="1 2">
    <name type="scientific">Fonticella tunisiensis</name>
    <dbReference type="NCBI Taxonomy" id="1096341"/>
    <lineage>
        <taxon>Bacteria</taxon>
        <taxon>Bacillati</taxon>
        <taxon>Bacillota</taxon>
        <taxon>Clostridia</taxon>
        <taxon>Eubacteriales</taxon>
        <taxon>Clostridiaceae</taxon>
        <taxon>Fonticella</taxon>
    </lineage>
</organism>
<accession>A0A4V3ET14</accession>
<dbReference type="OrthoDB" id="1639410at2"/>
<gene>
    <name evidence="1" type="ORF">EDD71_11228</name>
</gene>
<dbReference type="InterPro" id="IPR013493">
    <property type="entry name" value="CHP02677"/>
</dbReference>
<keyword evidence="2" id="KW-1185">Reference proteome</keyword>
<evidence type="ECO:0000313" key="2">
    <source>
        <dbReference type="Proteomes" id="UP000295325"/>
    </source>
</evidence>
<dbReference type="Proteomes" id="UP000295325">
    <property type="component" value="Unassembled WGS sequence"/>
</dbReference>
<dbReference type="Pfam" id="PF09660">
    <property type="entry name" value="DUF2397"/>
    <property type="match status" value="1"/>
</dbReference>
<evidence type="ECO:0000313" key="1">
    <source>
        <dbReference type="EMBL" id="TDT57248.1"/>
    </source>
</evidence>
<dbReference type="NCBIfam" id="TIGR02677">
    <property type="entry name" value="TIGR02677 family protein"/>
    <property type="match status" value="1"/>
</dbReference>
<reference evidence="1 2" key="1">
    <citation type="submission" date="2019-03" db="EMBL/GenBank/DDBJ databases">
        <title>Genomic Encyclopedia of Type Strains, Phase IV (KMG-IV): sequencing the most valuable type-strain genomes for metagenomic binning, comparative biology and taxonomic classification.</title>
        <authorList>
            <person name="Goeker M."/>
        </authorList>
    </citation>
    <scope>NUCLEOTIDE SEQUENCE [LARGE SCALE GENOMIC DNA]</scope>
    <source>
        <strain evidence="1 2">DSM 24455</strain>
    </source>
</reference>
<protein>
    <submittedName>
        <fullName evidence="1">Uncharacterized protein (TIGR02677 family)</fullName>
    </submittedName>
</protein>
<proteinExistence type="predicted"/>
<dbReference type="RefSeq" id="WP_133628299.1">
    <property type="nucleotide sequence ID" value="NZ_SOAZ01000012.1"/>
</dbReference>